<name>A0A381AYL3_AFIFE</name>
<evidence type="ECO:0000313" key="1">
    <source>
        <dbReference type="EMBL" id="SUW28025.1"/>
    </source>
</evidence>
<organism evidence="1 2">
    <name type="scientific">Afipia felis</name>
    <name type="common">Cat scratch disease bacillus</name>
    <dbReference type="NCBI Taxonomy" id="1035"/>
    <lineage>
        <taxon>Bacteria</taxon>
        <taxon>Pseudomonadati</taxon>
        <taxon>Pseudomonadota</taxon>
        <taxon>Alphaproteobacteria</taxon>
        <taxon>Hyphomicrobiales</taxon>
        <taxon>Nitrobacteraceae</taxon>
        <taxon>Afipia</taxon>
    </lineage>
</organism>
<dbReference type="Proteomes" id="UP000254343">
    <property type="component" value="Unassembled WGS sequence"/>
</dbReference>
<accession>A0A381AYL3</accession>
<reference evidence="1 2" key="1">
    <citation type="submission" date="2018-06" db="EMBL/GenBank/DDBJ databases">
        <authorList>
            <consortium name="Pathogen Informatics"/>
            <person name="Doyle S."/>
        </authorList>
    </citation>
    <scope>NUCLEOTIDE SEQUENCE [LARGE SCALE GENOMIC DNA]</scope>
    <source>
        <strain evidence="1 2">NCTC12722</strain>
    </source>
</reference>
<dbReference type="RefSeq" id="WP_002719037.1">
    <property type="nucleotide sequence ID" value="NZ_UFSI01000002.1"/>
</dbReference>
<sequence>MRNSLVLSPRRLAPFAMLIILIVTGISAGAFASVFPGSTQASPCDVSNAFANTSDPYLNAHAQDFAAMSHFVEDPNGQTGTFNGSCCTGLMQINTGNLRNPDICGCTRAEYGAMSPQQQIDVYAKYVNVSFANDPSVQTLKNMQANGQTLGGHQVDTETVIACMQMGTGNCAAAIKNGCSSTALGQGGDNHVNVCTMGDKARLAMQNNPNTFANCSNAVCANNGPGDFPTTTGLASNAPTADQANIVVSPSQV</sequence>
<proteinExistence type="predicted"/>
<gene>
    <name evidence="1" type="ORF">NCTC12722_04079</name>
</gene>
<dbReference type="EMBL" id="UIGB01000002">
    <property type="protein sequence ID" value="SUW28025.1"/>
    <property type="molecule type" value="Genomic_DNA"/>
</dbReference>
<dbReference type="AlphaFoldDB" id="A0A381AYL3"/>
<evidence type="ECO:0000313" key="2">
    <source>
        <dbReference type="Proteomes" id="UP000254343"/>
    </source>
</evidence>
<protein>
    <submittedName>
        <fullName evidence="1">Uncharacterized protein</fullName>
    </submittedName>
</protein>